<keyword evidence="2" id="KW-0813">Transport</keyword>
<feature type="transmembrane region" description="Helical" evidence="8">
    <location>
        <begin position="360"/>
        <end position="378"/>
    </location>
</feature>
<evidence type="ECO:0000256" key="5">
    <source>
        <dbReference type="ARBA" id="ARBA00022989"/>
    </source>
</evidence>
<dbReference type="Pfam" id="PF01490">
    <property type="entry name" value="Aa_trans"/>
    <property type="match status" value="1"/>
</dbReference>
<evidence type="ECO:0000256" key="6">
    <source>
        <dbReference type="ARBA" id="ARBA00023136"/>
    </source>
</evidence>
<reference evidence="10" key="1">
    <citation type="submission" date="2023-10" db="EMBL/GenBank/DDBJ databases">
        <title>Chromosome-level genome of the transformable northern wattle, Acacia crassicarpa.</title>
        <authorList>
            <person name="Massaro I."/>
            <person name="Sinha N.R."/>
            <person name="Poethig S."/>
            <person name="Leichty A.R."/>
        </authorList>
    </citation>
    <scope>NUCLEOTIDE SEQUENCE</scope>
    <source>
        <strain evidence="10">Acra3RX</strain>
        <tissue evidence="10">Leaf</tissue>
    </source>
</reference>
<evidence type="ECO:0000259" key="9">
    <source>
        <dbReference type="Pfam" id="PF01490"/>
    </source>
</evidence>
<evidence type="ECO:0000256" key="2">
    <source>
        <dbReference type="ARBA" id="ARBA00022448"/>
    </source>
</evidence>
<feature type="transmembrane region" description="Helical" evidence="8">
    <location>
        <begin position="190"/>
        <end position="212"/>
    </location>
</feature>
<evidence type="ECO:0000256" key="7">
    <source>
        <dbReference type="SAM" id="MobiDB-lite"/>
    </source>
</evidence>
<dbReference type="GO" id="GO:0015179">
    <property type="term" value="F:L-amino acid transmembrane transporter activity"/>
    <property type="evidence" value="ECO:0007669"/>
    <property type="project" value="TreeGrafter"/>
</dbReference>
<feature type="transmembrane region" description="Helical" evidence="8">
    <location>
        <begin position="384"/>
        <end position="406"/>
    </location>
</feature>
<keyword evidence="3 8" id="KW-0812">Transmembrane</keyword>
<feature type="transmembrane region" description="Helical" evidence="8">
    <location>
        <begin position="61"/>
        <end position="86"/>
    </location>
</feature>
<name>A0AAE1MTZ8_9FABA</name>
<evidence type="ECO:0000256" key="8">
    <source>
        <dbReference type="SAM" id="Phobius"/>
    </source>
</evidence>
<gene>
    <name evidence="10" type="ORF">QN277_017096</name>
</gene>
<comment type="caution">
    <text evidence="10">The sequence shown here is derived from an EMBL/GenBank/DDBJ whole genome shotgun (WGS) entry which is preliminary data.</text>
</comment>
<feature type="transmembrane region" description="Helical" evidence="8">
    <location>
        <begin position="320"/>
        <end position="339"/>
    </location>
</feature>
<organism evidence="10 11">
    <name type="scientific">Acacia crassicarpa</name>
    <name type="common">northern wattle</name>
    <dbReference type="NCBI Taxonomy" id="499986"/>
    <lineage>
        <taxon>Eukaryota</taxon>
        <taxon>Viridiplantae</taxon>
        <taxon>Streptophyta</taxon>
        <taxon>Embryophyta</taxon>
        <taxon>Tracheophyta</taxon>
        <taxon>Spermatophyta</taxon>
        <taxon>Magnoliopsida</taxon>
        <taxon>eudicotyledons</taxon>
        <taxon>Gunneridae</taxon>
        <taxon>Pentapetalae</taxon>
        <taxon>rosids</taxon>
        <taxon>fabids</taxon>
        <taxon>Fabales</taxon>
        <taxon>Fabaceae</taxon>
        <taxon>Caesalpinioideae</taxon>
        <taxon>mimosoid clade</taxon>
        <taxon>Acacieae</taxon>
        <taxon>Acacia</taxon>
    </lineage>
</organism>
<evidence type="ECO:0000313" key="10">
    <source>
        <dbReference type="EMBL" id="KAK4273761.1"/>
    </source>
</evidence>
<dbReference type="InterPro" id="IPR013057">
    <property type="entry name" value="AA_transpt_TM"/>
</dbReference>
<feature type="domain" description="Amino acid transporter transmembrane" evidence="9">
    <location>
        <begin position="30"/>
        <end position="409"/>
    </location>
</feature>
<evidence type="ECO:0000256" key="4">
    <source>
        <dbReference type="ARBA" id="ARBA00022970"/>
    </source>
</evidence>
<feature type="transmembrane region" description="Helical" evidence="8">
    <location>
        <begin position="107"/>
        <end position="127"/>
    </location>
</feature>
<feature type="transmembrane region" description="Helical" evidence="8">
    <location>
        <begin position="161"/>
        <end position="178"/>
    </location>
</feature>
<keyword evidence="6 8" id="KW-0472">Membrane</keyword>
<dbReference type="Proteomes" id="UP001293593">
    <property type="component" value="Unassembled WGS sequence"/>
</dbReference>
<keyword evidence="11" id="KW-1185">Reference proteome</keyword>
<sequence length="442" mass="48393">MRVESESSGDNIPLLADTEKSPVDSNSRDGSIPGAVFNVSTTMIGAGIMSIPATIKVLGIVPGFLVIVLVALVTDITVEFMLRYSGSDKSITYAGMVSESYGKLGSLAVKICVIITNLGVLVIYFIILGDVLCGRASKGVDQVHAGVVQEWLGFHWWTSRPFALLLFSVFLILPFLLLRRMDSLSYSSGISILLALVFVAISSSMAFYALWSGESQSLRIFPDFSQFSVLDIVTTIPVFVTGFGFHPYVHPIRAELREAGDMRVAVRYSLIICVAIYFATGFFGYLLFGDSIMTDMLVNFDQSSNTHAGRLLNDVVRLSYALHLALVFPVINFTLRLNIDELLFSQDDNKPELASNTPRFLGLTLSLFAFTYALAVAIPNIWYFFQFLGSTTIVSLAFIVPPAIILRDIYGIATTKDRVLAIVVALLAVVTSGVAIWTNLYT</sequence>
<protein>
    <recommendedName>
        <fullName evidence="9">Amino acid transporter transmembrane domain-containing protein</fullName>
    </recommendedName>
</protein>
<evidence type="ECO:0000313" key="11">
    <source>
        <dbReference type="Proteomes" id="UP001293593"/>
    </source>
</evidence>
<feature type="transmembrane region" description="Helical" evidence="8">
    <location>
        <begin position="418"/>
        <end position="437"/>
    </location>
</feature>
<accession>A0AAE1MTZ8</accession>
<dbReference type="AlphaFoldDB" id="A0AAE1MTZ8"/>
<proteinExistence type="predicted"/>
<evidence type="ECO:0000256" key="1">
    <source>
        <dbReference type="ARBA" id="ARBA00004141"/>
    </source>
</evidence>
<comment type="subcellular location">
    <subcellularLocation>
        <location evidence="1">Membrane</location>
        <topology evidence="1">Multi-pass membrane protein</topology>
    </subcellularLocation>
</comment>
<dbReference type="EMBL" id="JAWXYG010000004">
    <property type="protein sequence ID" value="KAK4273761.1"/>
    <property type="molecule type" value="Genomic_DNA"/>
</dbReference>
<dbReference type="PANTHER" id="PTHR22950:SF289">
    <property type="entry name" value="AMINO ACID TRANSPORTER AVT6C-LIKE"/>
    <property type="match status" value="1"/>
</dbReference>
<feature type="transmembrane region" description="Helical" evidence="8">
    <location>
        <begin position="224"/>
        <end position="245"/>
    </location>
</feature>
<feature type="region of interest" description="Disordered" evidence="7">
    <location>
        <begin position="1"/>
        <end position="28"/>
    </location>
</feature>
<evidence type="ECO:0000256" key="3">
    <source>
        <dbReference type="ARBA" id="ARBA00022692"/>
    </source>
</evidence>
<keyword evidence="4" id="KW-0029">Amino-acid transport</keyword>
<feature type="transmembrane region" description="Helical" evidence="8">
    <location>
        <begin position="266"/>
        <end position="288"/>
    </location>
</feature>
<feature type="compositionally biased region" description="Polar residues" evidence="7">
    <location>
        <begin position="1"/>
        <end position="10"/>
    </location>
</feature>
<dbReference type="GO" id="GO:0031090">
    <property type="term" value="C:organelle membrane"/>
    <property type="evidence" value="ECO:0007669"/>
    <property type="project" value="UniProtKB-ARBA"/>
</dbReference>
<keyword evidence="5 8" id="KW-1133">Transmembrane helix</keyword>
<dbReference type="PANTHER" id="PTHR22950">
    <property type="entry name" value="AMINO ACID TRANSPORTER"/>
    <property type="match status" value="1"/>
</dbReference>